<dbReference type="AlphaFoldDB" id="A0A2I0ACL4"/>
<organism evidence="1 2">
    <name type="scientific">Apostasia shenzhenica</name>
    <dbReference type="NCBI Taxonomy" id="1088818"/>
    <lineage>
        <taxon>Eukaryota</taxon>
        <taxon>Viridiplantae</taxon>
        <taxon>Streptophyta</taxon>
        <taxon>Embryophyta</taxon>
        <taxon>Tracheophyta</taxon>
        <taxon>Spermatophyta</taxon>
        <taxon>Magnoliopsida</taxon>
        <taxon>Liliopsida</taxon>
        <taxon>Asparagales</taxon>
        <taxon>Orchidaceae</taxon>
        <taxon>Apostasioideae</taxon>
        <taxon>Apostasia</taxon>
    </lineage>
</organism>
<keyword evidence="2" id="KW-1185">Reference proteome</keyword>
<evidence type="ECO:0000313" key="1">
    <source>
        <dbReference type="EMBL" id="PKA53283.1"/>
    </source>
</evidence>
<accession>A0A2I0ACL4</accession>
<name>A0A2I0ACL4_9ASPA</name>
<proteinExistence type="predicted"/>
<reference evidence="1 2" key="1">
    <citation type="journal article" date="2017" name="Nature">
        <title>The Apostasia genome and the evolution of orchids.</title>
        <authorList>
            <person name="Zhang G.Q."/>
            <person name="Liu K.W."/>
            <person name="Li Z."/>
            <person name="Lohaus R."/>
            <person name="Hsiao Y.Y."/>
            <person name="Niu S.C."/>
            <person name="Wang J.Y."/>
            <person name="Lin Y.C."/>
            <person name="Xu Q."/>
            <person name="Chen L.J."/>
            <person name="Yoshida K."/>
            <person name="Fujiwara S."/>
            <person name="Wang Z.W."/>
            <person name="Zhang Y.Q."/>
            <person name="Mitsuda N."/>
            <person name="Wang M."/>
            <person name="Liu G.H."/>
            <person name="Pecoraro L."/>
            <person name="Huang H.X."/>
            <person name="Xiao X.J."/>
            <person name="Lin M."/>
            <person name="Wu X.Y."/>
            <person name="Wu W.L."/>
            <person name="Chen Y.Y."/>
            <person name="Chang S.B."/>
            <person name="Sakamoto S."/>
            <person name="Ohme-Takagi M."/>
            <person name="Yagi M."/>
            <person name="Zeng S.J."/>
            <person name="Shen C.Y."/>
            <person name="Yeh C.M."/>
            <person name="Luo Y.B."/>
            <person name="Tsai W.C."/>
            <person name="Van de Peer Y."/>
            <person name="Liu Z.J."/>
        </authorList>
    </citation>
    <scope>NUCLEOTIDE SEQUENCE [LARGE SCALE GENOMIC DNA]</scope>
    <source>
        <strain evidence="2">cv. Shenzhen</strain>
        <tissue evidence="1">Stem</tissue>
    </source>
</reference>
<gene>
    <name evidence="1" type="ORF">AXF42_Ash010013</name>
</gene>
<evidence type="ECO:0000313" key="2">
    <source>
        <dbReference type="Proteomes" id="UP000236161"/>
    </source>
</evidence>
<dbReference type="Proteomes" id="UP000236161">
    <property type="component" value="Unassembled WGS sequence"/>
</dbReference>
<sequence>MGEEPGGCVGIPIGGSDVHECAEKEDCGVSPPPALRAIPSFPVGVREHLQPLRHRPHVAPAERDHRDLLPHQGAATPADPFGY</sequence>
<protein>
    <submittedName>
        <fullName evidence="1">Uncharacterized protein</fullName>
    </submittedName>
</protein>
<dbReference type="EMBL" id="KZ451999">
    <property type="protein sequence ID" value="PKA53283.1"/>
    <property type="molecule type" value="Genomic_DNA"/>
</dbReference>